<feature type="domain" description="Retroviral polymerase SH3-like" evidence="2">
    <location>
        <begin position="66"/>
        <end position="125"/>
    </location>
</feature>
<accession>A0ABQ4YMT3</accession>
<evidence type="ECO:0000256" key="1">
    <source>
        <dbReference type="SAM" id="MobiDB-lite"/>
    </source>
</evidence>
<comment type="caution">
    <text evidence="3">The sequence shown here is derived from an EMBL/GenBank/DDBJ whole genome shotgun (WGS) entry which is preliminary data.</text>
</comment>
<dbReference type="PANTHER" id="PTHR42648">
    <property type="entry name" value="TRANSPOSASE, PUTATIVE-RELATED"/>
    <property type="match status" value="1"/>
</dbReference>
<dbReference type="InterPro" id="IPR057670">
    <property type="entry name" value="SH3_retrovirus"/>
</dbReference>
<evidence type="ECO:0000313" key="4">
    <source>
        <dbReference type="Proteomes" id="UP001151760"/>
    </source>
</evidence>
<reference evidence="3" key="2">
    <citation type="submission" date="2022-01" db="EMBL/GenBank/DDBJ databases">
        <authorList>
            <person name="Yamashiro T."/>
            <person name="Shiraishi A."/>
            <person name="Satake H."/>
            <person name="Nakayama K."/>
        </authorList>
    </citation>
    <scope>NUCLEOTIDE SEQUENCE</scope>
</reference>
<dbReference type="EMBL" id="BQNB010010555">
    <property type="protein sequence ID" value="GJS78842.1"/>
    <property type="molecule type" value="Genomic_DNA"/>
</dbReference>
<reference evidence="3" key="1">
    <citation type="journal article" date="2022" name="Int. J. Mol. Sci.">
        <title>Draft Genome of Tanacetum Coccineum: Genomic Comparison of Closely Related Tanacetum-Family Plants.</title>
        <authorList>
            <person name="Yamashiro T."/>
            <person name="Shiraishi A."/>
            <person name="Nakayama K."/>
            <person name="Satake H."/>
        </authorList>
    </citation>
    <scope>NUCLEOTIDE SEQUENCE</scope>
</reference>
<dbReference type="PANTHER" id="PTHR42648:SF28">
    <property type="entry name" value="TRANSPOSON-ENCODED PROTEIN WITH RIBONUCLEASE H-LIKE AND RETROVIRUS ZINC FINGER-LIKE DOMAINS"/>
    <property type="match status" value="1"/>
</dbReference>
<protein>
    <submittedName>
        <fullName evidence="3">Retrovirus-related pol polyprotein from transposon TNT 1-94</fullName>
    </submittedName>
</protein>
<evidence type="ECO:0000259" key="2">
    <source>
        <dbReference type="Pfam" id="PF25597"/>
    </source>
</evidence>
<proteinExistence type="predicted"/>
<keyword evidence="4" id="KW-1185">Reference proteome</keyword>
<dbReference type="Proteomes" id="UP001151760">
    <property type="component" value="Unassembled WGS sequence"/>
</dbReference>
<evidence type="ECO:0000313" key="3">
    <source>
        <dbReference type="EMBL" id="GJS78842.1"/>
    </source>
</evidence>
<sequence>MNRTLLNKVRCLLIQSGFPNSFLVEATVTETYLINRSPSTTLEKNTHMDLWSGHPVNYKMLRIFGCVAYSHVNQGKFKPKDIKCIFLRYPDGVKGYRLWRLDDVKLKIIIRRDVVFNESLLYKDTLKGAGAADSRKEVKFEVELQGSRVKPIVDPHTWENPGNKDEEQNNEEPQQHNRDNYVLVRDTVKKITIIPERYRDEGNISLSRLSVFREEDDLEAYAFAIADEEIHMNLSHSKRRLIHLKRMGGFIL</sequence>
<organism evidence="3 4">
    <name type="scientific">Tanacetum coccineum</name>
    <dbReference type="NCBI Taxonomy" id="301880"/>
    <lineage>
        <taxon>Eukaryota</taxon>
        <taxon>Viridiplantae</taxon>
        <taxon>Streptophyta</taxon>
        <taxon>Embryophyta</taxon>
        <taxon>Tracheophyta</taxon>
        <taxon>Spermatophyta</taxon>
        <taxon>Magnoliopsida</taxon>
        <taxon>eudicotyledons</taxon>
        <taxon>Gunneridae</taxon>
        <taxon>Pentapetalae</taxon>
        <taxon>asterids</taxon>
        <taxon>campanulids</taxon>
        <taxon>Asterales</taxon>
        <taxon>Asteraceae</taxon>
        <taxon>Asteroideae</taxon>
        <taxon>Anthemideae</taxon>
        <taxon>Anthemidinae</taxon>
        <taxon>Tanacetum</taxon>
    </lineage>
</organism>
<dbReference type="InterPro" id="IPR039537">
    <property type="entry name" value="Retrotran_Ty1/copia-like"/>
</dbReference>
<gene>
    <name evidence="3" type="ORF">Tco_0728723</name>
</gene>
<feature type="region of interest" description="Disordered" evidence="1">
    <location>
        <begin position="152"/>
        <end position="179"/>
    </location>
</feature>
<name>A0ABQ4YMT3_9ASTR</name>
<dbReference type="Pfam" id="PF25597">
    <property type="entry name" value="SH3_retrovirus"/>
    <property type="match status" value="1"/>
</dbReference>